<dbReference type="EMBL" id="CP021983">
    <property type="protein sequence ID" value="ASC69706.1"/>
    <property type="molecule type" value="Genomic_DNA"/>
</dbReference>
<dbReference type="Proteomes" id="UP000191901">
    <property type="component" value="Chromosome"/>
</dbReference>
<dbReference type="AlphaFoldDB" id="A0A1Z3HHE0"/>
<proteinExistence type="predicted"/>
<evidence type="ECO:0000313" key="1">
    <source>
        <dbReference type="EMBL" id="ASC69706.1"/>
    </source>
</evidence>
<dbReference type="KEGG" id="hhg:XM38_006350"/>
<dbReference type="OrthoDB" id="426600at2"/>
<protein>
    <submittedName>
        <fullName evidence="1">Uncharacterized protein</fullName>
    </submittedName>
</protein>
<reference evidence="1 2" key="1">
    <citation type="journal article" date="2016" name="Biochim. Biophys. Acta">
        <title>Characterization of red-shifted phycobilisomes isolated from the chlorophyll f-containing cyanobacterium Halomicronema hongdechloris.</title>
        <authorList>
            <person name="Li Y."/>
            <person name="Lin Y."/>
            <person name="Garvey C.J."/>
            <person name="Birch D."/>
            <person name="Corkery R.W."/>
            <person name="Loughlin P.C."/>
            <person name="Scheer H."/>
            <person name="Willows R.D."/>
            <person name="Chen M."/>
        </authorList>
    </citation>
    <scope>NUCLEOTIDE SEQUENCE [LARGE SCALE GENOMIC DNA]</scope>
    <source>
        <strain evidence="1 2">C2206</strain>
    </source>
</reference>
<gene>
    <name evidence="1" type="ORF">XM38_006350</name>
</gene>
<organism evidence="1 2">
    <name type="scientific">Halomicronema hongdechloris C2206</name>
    <dbReference type="NCBI Taxonomy" id="1641165"/>
    <lineage>
        <taxon>Bacteria</taxon>
        <taxon>Bacillati</taxon>
        <taxon>Cyanobacteriota</taxon>
        <taxon>Cyanophyceae</taxon>
        <taxon>Nodosilineales</taxon>
        <taxon>Nodosilineaceae</taxon>
        <taxon>Halomicronema</taxon>
    </lineage>
</organism>
<name>A0A1Z3HHE0_9CYAN</name>
<sequence>MNAVLLRLIWSVIEDTPPHILTGFDDSTLSKHLVNRVESQVHLSRDDHRTLWSYLAARMPLIRDLAHQRVA</sequence>
<dbReference type="RefSeq" id="WP_137454999.1">
    <property type="nucleotide sequence ID" value="NZ_CP021983.2"/>
</dbReference>
<keyword evidence="2" id="KW-1185">Reference proteome</keyword>
<accession>A0A1Z3HHE0</accession>
<evidence type="ECO:0000313" key="2">
    <source>
        <dbReference type="Proteomes" id="UP000191901"/>
    </source>
</evidence>